<feature type="non-terminal residue" evidence="1">
    <location>
        <position position="1"/>
    </location>
</feature>
<proteinExistence type="predicted"/>
<reference evidence="1 2" key="1">
    <citation type="journal article" date="2015" name="Nature">
        <title>rRNA introns, odd ribosomes, and small enigmatic genomes across a large radiation of phyla.</title>
        <authorList>
            <person name="Brown C.T."/>
            <person name="Hug L.A."/>
            <person name="Thomas B.C."/>
            <person name="Sharon I."/>
            <person name="Castelle C.J."/>
            <person name="Singh A."/>
            <person name="Wilkins M.J."/>
            <person name="Williams K.H."/>
            <person name="Banfield J.F."/>
        </authorList>
    </citation>
    <scope>NUCLEOTIDE SEQUENCE [LARGE SCALE GENOMIC DNA]</scope>
</reference>
<dbReference type="AlphaFoldDB" id="A0A0G1VW97"/>
<protein>
    <submittedName>
        <fullName evidence="1">Uncharacterized protein</fullName>
    </submittedName>
</protein>
<dbReference type="Proteomes" id="UP000034265">
    <property type="component" value="Unassembled WGS sequence"/>
</dbReference>
<sequence length="63" mass="7142">NRFRPKFVGRAEFPPHPPSARLALPARPKLLSEGGNRSGKDDFKFFFGGKFLIKILKANFVVR</sequence>
<evidence type="ECO:0000313" key="1">
    <source>
        <dbReference type="EMBL" id="KKU82423.1"/>
    </source>
</evidence>
<gene>
    <name evidence="1" type="ORF">UY11_C0048G0001</name>
</gene>
<comment type="caution">
    <text evidence="1">The sequence shown here is derived from an EMBL/GenBank/DDBJ whole genome shotgun (WGS) entry which is preliminary data.</text>
</comment>
<dbReference type="EMBL" id="LCOT01000048">
    <property type="protein sequence ID" value="KKU82423.1"/>
    <property type="molecule type" value="Genomic_DNA"/>
</dbReference>
<name>A0A0G1VW97_9BACT</name>
<accession>A0A0G1VW97</accession>
<evidence type="ECO:0000313" key="2">
    <source>
        <dbReference type="Proteomes" id="UP000034265"/>
    </source>
</evidence>
<organism evidence="1 2">
    <name type="scientific">Candidatus Amesbacteria bacterium GW2011_GWC2_47_8</name>
    <dbReference type="NCBI Taxonomy" id="1618367"/>
    <lineage>
        <taxon>Bacteria</taxon>
        <taxon>Candidatus Amesiibacteriota</taxon>
    </lineage>
</organism>